<evidence type="ECO:0000256" key="9">
    <source>
        <dbReference type="SAM" id="Coils"/>
    </source>
</evidence>
<proteinExistence type="predicted"/>
<dbReference type="GO" id="GO:0005737">
    <property type="term" value="C:cytoplasm"/>
    <property type="evidence" value="ECO:0007669"/>
    <property type="project" value="InterPro"/>
</dbReference>
<feature type="domain" description="PAS" evidence="11">
    <location>
        <begin position="1009"/>
        <end position="1081"/>
    </location>
</feature>
<comment type="catalytic activity">
    <reaction evidence="1">
        <text>ATP + protein L-histidine = ADP + protein N-phospho-L-histidine.</text>
        <dbReference type="EC" id="2.7.13.3"/>
    </reaction>
</comment>
<dbReference type="SMART" id="SM00388">
    <property type="entry name" value="HisKA"/>
    <property type="match status" value="1"/>
</dbReference>
<dbReference type="Pfam" id="PF03705">
    <property type="entry name" value="CheR_N"/>
    <property type="match status" value="1"/>
</dbReference>
<dbReference type="InterPro" id="IPR022642">
    <property type="entry name" value="CheR_C"/>
</dbReference>
<dbReference type="SUPFAM" id="SSF55785">
    <property type="entry name" value="PYP-like sensor domain (PAS domain)"/>
    <property type="match status" value="2"/>
</dbReference>
<dbReference type="RefSeq" id="WP_076665988.1">
    <property type="nucleotide sequence ID" value="NZ_FTPP01000001.1"/>
</dbReference>
<dbReference type="InterPro" id="IPR022641">
    <property type="entry name" value="CheR_N"/>
</dbReference>
<dbReference type="GO" id="GO:0006935">
    <property type="term" value="P:chemotaxis"/>
    <property type="evidence" value="ECO:0007669"/>
    <property type="project" value="UniProtKB-UniRule"/>
</dbReference>
<evidence type="ECO:0000256" key="7">
    <source>
        <dbReference type="ARBA" id="ARBA00022777"/>
    </source>
</evidence>
<protein>
    <submittedName>
        <fullName evidence="15">Two-component system, chemotaxis family, CheB/CheR fusion protein</fullName>
    </submittedName>
</protein>
<dbReference type="InterPro" id="IPR003594">
    <property type="entry name" value="HATPase_dom"/>
</dbReference>
<evidence type="ECO:0000256" key="6">
    <source>
        <dbReference type="ARBA" id="ARBA00022691"/>
    </source>
</evidence>
<evidence type="ECO:0000256" key="1">
    <source>
        <dbReference type="ARBA" id="ARBA00000085"/>
    </source>
</evidence>
<dbReference type="InterPro" id="IPR000014">
    <property type="entry name" value="PAS"/>
</dbReference>
<dbReference type="Gene3D" id="1.10.287.130">
    <property type="match status" value="1"/>
</dbReference>
<keyword evidence="7" id="KW-0418">Kinase</keyword>
<keyword evidence="4" id="KW-0489">Methyltransferase</keyword>
<dbReference type="PROSITE" id="PS50122">
    <property type="entry name" value="CHEB"/>
    <property type="match status" value="1"/>
</dbReference>
<feature type="domain" description="PAC" evidence="12">
    <location>
        <begin position="1085"/>
        <end position="1137"/>
    </location>
</feature>
<dbReference type="Pfam" id="PF01739">
    <property type="entry name" value="CheR"/>
    <property type="match status" value="1"/>
</dbReference>
<keyword evidence="16" id="KW-1185">Reference proteome</keyword>
<dbReference type="Gene3D" id="1.10.155.10">
    <property type="entry name" value="Chemotaxis receptor methyltransferase CheR, N-terminal domain"/>
    <property type="match status" value="1"/>
</dbReference>
<dbReference type="CDD" id="cd00130">
    <property type="entry name" value="PAS"/>
    <property type="match status" value="1"/>
</dbReference>
<dbReference type="FunFam" id="3.30.565.10:FF:000006">
    <property type="entry name" value="Sensor histidine kinase WalK"/>
    <property type="match status" value="1"/>
</dbReference>
<evidence type="ECO:0000259" key="11">
    <source>
        <dbReference type="PROSITE" id="PS50112"/>
    </source>
</evidence>
<keyword evidence="9" id="KW-0175">Coiled coil</keyword>
<dbReference type="SMART" id="SM00387">
    <property type="entry name" value="HATPase_c"/>
    <property type="match status" value="1"/>
</dbReference>
<dbReference type="InterPro" id="IPR000780">
    <property type="entry name" value="CheR_MeTrfase"/>
</dbReference>
<dbReference type="GO" id="GO:0000155">
    <property type="term" value="F:phosphorelay sensor kinase activity"/>
    <property type="evidence" value="ECO:0007669"/>
    <property type="project" value="InterPro"/>
</dbReference>
<evidence type="ECO:0000256" key="4">
    <source>
        <dbReference type="ARBA" id="ARBA00022603"/>
    </source>
</evidence>
<dbReference type="InterPro" id="IPR003661">
    <property type="entry name" value="HisK_dim/P_dom"/>
</dbReference>
<dbReference type="GO" id="GO:0000156">
    <property type="term" value="F:phosphorelay response regulator activity"/>
    <property type="evidence" value="ECO:0007669"/>
    <property type="project" value="InterPro"/>
</dbReference>
<feature type="active site" evidence="8">
    <location>
        <position position="147"/>
    </location>
</feature>
<evidence type="ECO:0000313" key="16">
    <source>
        <dbReference type="Proteomes" id="UP000187181"/>
    </source>
</evidence>
<keyword evidence="8" id="KW-0145">Chemotaxis</keyword>
<feature type="coiled-coil region" evidence="9">
    <location>
        <begin position="662"/>
        <end position="742"/>
    </location>
</feature>
<dbReference type="Pfam" id="PF08447">
    <property type="entry name" value="PAS_3"/>
    <property type="match status" value="1"/>
</dbReference>
<dbReference type="SUPFAM" id="SSF52738">
    <property type="entry name" value="Methylesterase CheB, C-terminal domain"/>
    <property type="match status" value="1"/>
</dbReference>
<dbReference type="InterPro" id="IPR013655">
    <property type="entry name" value="PAS_fold_3"/>
</dbReference>
<dbReference type="InterPro" id="IPR050903">
    <property type="entry name" value="Bact_Chemotaxis_MeTrfase"/>
</dbReference>
<dbReference type="Gene3D" id="3.40.50.150">
    <property type="entry name" value="Vaccinia Virus protein VP39"/>
    <property type="match status" value="1"/>
</dbReference>
<dbReference type="Pfam" id="PF13596">
    <property type="entry name" value="PAS_10"/>
    <property type="match status" value="1"/>
</dbReference>
<dbReference type="CDD" id="cd00082">
    <property type="entry name" value="HisKA"/>
    <property type="match status" value="1"/>
</dbReference>
<evidence type="ECO:0000256" key="8">
    <source>
        <dbReference type="PROSITE-ProRule" id="PRU00050"/>
    </source>
</evidence>
<feature type="coiled-coil region" evidence="9">
    <location>
        <begin position="961"/>
        <end position="1012"/>
    </location>
</feature>
<dbReference type="SMART" id="SM00091">
    <property type="entry name" value="PAS"/>
    <property type="match status" value="3"/>
</dbReference>
<feature type="domain" description="CheB-type methylesterase" evidence="13">
    <location>
        <begin position="15"/>
        <end position="205"/>
    </location>
</feature>
<evidence type="ECO:0000259" key="13">
    <source>
        <dbReference type="PROSITE" id="PS50122"/>
    </source>
</evidence>
<dbReference type="InterPro" id="IPR035909">
    <property type="entry name" value="CheB_C"/>
</dbReference>
<accession>A0A1R3WJN1</accession>
<dbReference type="SUPFAM" id="SSF55874">
    <property type="entry name" value="ATPase domain of HSP90 chaperone/DNA topoisomerase II/histidine kinase"/>
    <property type="match status" value="1"/>
</dbReference>
<feature type="domain" description="Histidine kinase" evidence="10">
    <location>
        <begin position="1155"/>
        <end position="1373"/>
    </location>
</feature>
<organism evidence="15 16">
    <name type="scientific">Pontibacter indicus</name>
    <dbReference type="NCBI Taxonomy" id="1317125"/>
    <lineage>
        <taxon>Bacteria</taxon>
        <taxon>Pseudomonadati</taxon>
        <taxon>Bacteroidota</taxon>
        <taxon>Cytophagia</taxon>
        <taxon>Cytophagales</taxon>
        <taxon>Hymenobacteraceae</taxon>
        <taxon>Pontibacter</taxon>
    </lineage>
</organism>
<evidence type="ECO:0000313" key="15">
    <source>
        <dbReference type="EMBL" id="SIT78105.1"/>
    </source>
</evidence>
<feature type="active site" evidence="8">
    <location>
        <position position="55"/>
    </location>
</feature>
<gene>
    <name evidence="15" type="ORF">SAMN05444128_0587</name>
</gene>
<keyword evidence="3" id="KW-0597">Phosphoprotein</keyword>
<evidence type="ECO:0000256" key="3">
    <source>
        <dbReference type="ARBA" id="ARBA00022553"/>
    </source>
</evidence>
<dbReference type="PRINTS" id="PR00996">
    <property type="entry name" value="CHERMTFRASE"/>
</dbReference>
<evidence type="ECO:0000256" key="2">
    <source>
        <dbReference type="ARBA" id="ARBA00001541"/>
    </source>
</evidence>
<keyword evidence="6" id="KW-0949">S-adenosyl-L-methionine</keyword>
<dbReference type="Gene3D" id="3.40.50.180">
    <property type="entry name" value="Methylesterase CheB, C-terminal domain"/>
    <property type="match status" value="1"/>
</dbReference>
<dbReference type="SUPFAM" id="SSF47384">
    <property type="entry name" value="Homodimeric domain of signal transducing histidine kinase"/>
    <property type="match status" value="1"/>
</dbReference>
<dbReference type="InterPro" id="IPR000700">
    <property type="entry name" value="PAS-assoc_C"/>
</dbReference>
<name>A0A1R3WJN1_9BACT</name>
<keyword evidence="5" id="KW-0808">Transferase</keyword>
<dbReference type="InterPro" id="IPR029063">
    <property type="entry name" value="SAM-dependent_MTases_sf"/>
</dbReference>
<dbReference type="CDD" id="cd00075">
    <property type="entry name" value="HATPase"/>
    <property type="match status" value="1"/>
</dbReference>
<dbReference type="OrthoDB" id="9816309at2"/>
<dbReference type="Gene3D" id="3.30.450.20">
    <property type="entry name" value="PAS domain"/>
    <property type="match status" value="3"/>
</dbReference>
<evidence type="ECO:0000259" key="14">
    <source>
        <dbReference type="PROSITE" id="PS50123"/>
    </source>
</evidence>
<comment type="catalytic activity">
    <reaction evidence="2">
        <text>L-glutamyl-[protein] + S-adenosyl-L-methionine = [protein]-L-glutamate 5-O-methyl ester + S-adenosyl-L-homocysteine</text>
        <dbReference type="Rhea" id="RHEA:24452"/>
        <dbReference type="Rhea" id="RHEA-COMP:10208"/>
        <dbReference type="Rhea" id="RHEA-COMP:10311"/>
        <dbReference type="ChEBI" id="CHEBI:29973"/>
        <dbReference type="ChEBI" id="CHEBI:57856"/>
        <dbReference type="ChEBI" id="CHEBI:59789"/>
        <dbReference type="ChEBI" id="CHEBI:82795"/>
        <dbReference type="EC" id="2.1.1.80"/>
    </reaction>
</comment>
<dbReference type="InterPro" id="IPR000673">
    <property type="entry name" value="Sig_transdc_resp-reg_Me-estase"/>
</dbReference>
<dbReference type="PANTHER" id="PTHR24422">
    <property type="entry name" value="CHEMOTAXIS PROTEIN METHYLTRANSFERASE"/>
    <property type="match status" value="1"/>
</dbReference>
<dbReference type="SUPFAM" id="SSF53335">
    <property type="entry name" value="S-adenosyl-L-methionine-dependent methyltransferases"/>
    <property type="match status" value="1"/>
</dbReference>
<dbReference type="InterPro" id="IPR005467">
    <property type="entry name" value="His_kinase_dom"/>
</dbReference>
<dbReference type="InterPro" id="IPR035965">
    <property type="entry name" value="PAS-like_dom_sf"/>
</dbReference>
<dbReference type="EMBL" id="FTPP01000001">
    <property type="protein sequence ID" value="SIT78105.1"/>
    <property type="molecule type" value="Genomic_DNA"/>
</dbReference>
<evidence type="ECO:0000259" key="10">
    <source>
        <dbReference type="PROSITE" id="PS50109"/>
    </source>
</evidence>
<dbReference type="PROSITE" id="PS50123">
    <property type="entry name" value="CHER"/>
    <property type="match status" value="1"/>
</dbReference>
<dbReference type="GO" id="GO:0008984">
    <property type="term" value="F:protein-glutamate methylesterase activity"/>
    <property type="evidence" value="ECO:0007669"/>
    <property type="project" value="InterPro"/>
</dbReference>
<dbReference type="SUPFAM" id="SSF47757">
    <property type="entry name" value="Chemotaxis receptor methyltransferase CheR, N-terminal domain"/>
    <property type="match status" value="1"/>
</dbReference>
<evidence type="ECO:0000256" key="5">
    <source>
        <dbReference type="ARBA" id="ARBA00022679"/>
    </source>
</evidence>
<dbReference type="NCBIfam" id="TIGR00229">
    <property type="entry name" value="sensory_box"/>
    <property type="match status" value="1"/>
</dbReference>
<feature type="domain" description="CheR-type methyltransferase" evidence="14">
    <location>
        <begin position="216"/>
        <end position="491"/>
    </location>
</feature>
<dbReference type="InterPro" id="IPR036804">
    <property type="entry name" value="CheR_N_sf"/>
</dbReference>
<dbReference type="GO" id="GO:0008983">
    <property type="term" value="F:protein-glutamate O-methyltransferase activity"/>
    <property type="evidence" value="ECO:0007669"/>
    <property type="project" value="UniProtKB-EC"/>
</dbReference>
<keyword evidence="8" id="KW-0378">Hydrolase</keyword>
<dbReference type="PROSITE" id="PS50112">
    <property type="entry name" value="PAS"/>
    <property type="match status" value="1"/>
</dbReference>
<dbReference type="Gene3D" id="3.30.565.10">
    <property type="entry name" value="Histidine kinase-like ATPase, C-terminal domain"/>
    <property type="match status" value="1"/>
</dbReference>
<dbReference type="CDD" id="cd16434">
    <property type="entry name" value="CheB-CheR_fusion"/>
    <property type="match status" value="1"/>
</dbReference>
<dbReference type="Pfam" id="PF02518">
    <property type="entry name" value="HATPase_c"/>
    <property type="match status" value="1"/>
</dbReference>
<feature type="active site" evidence="8">
    <location>
        <position position="28"/>
    </location>
</feature>
<dbReference type="SMART" id="SM00138">
    <property type="entry name" value="MeTrc"/>
    <property type="match status" value="1"/>
</dbReference>
<reference evidence="16" key="1">
    <citation type="submission" date="2017-01" db="EMBL/GenBank/DDBJ databases">
        <authorList>
            <person name="Varghese N."/>
            <person name="Submissions S."/>
        </authorList>
    </citation>
    <scope>NUCLEOTIDE SEQUENCE [LARGE SCALE GENOMIC DNA]</scope>
    <source>
        <strain evidence="16">LP100</strain>
    </source>
</reference>
<dbReference type="Pfam" id="PF01339">
    <property type="entry name" value="CheB_methylest"/>
    <property type="match status" value="1"/>
</dbReference>
<evidence type="ECO:0000259" key="12">
    <source>
        <dbReference type="PROSITE" id="PS50113"/>
    </source>
</evidence>
<dbReference type="STRING" id="1317125.SAMN05444128_0587"/>
<dbReference type="Proteomes" id="UP000187181">
    <property type="component" value="Unassembled WGS sequence"/>
</dbReference>
<dbReference type="PANTHER" id="PTHR24422:SF27">
    <property type="entry name" value="PROTEIN-GLUTAMATE O-METHYLTRANSFERASE"/>
    <property type="match status" value="1"/>
</dbReference>
<dbReference type="PROSITE" id="PS50113">
    <property type="entry name" value="PAC"/>
    <property type="match status" value="1"/>
</dbReference>
<dbReference type="PROSITE" id="PS50109">
    <property type="entry name" value="HIS_KIN"/>
    <property type="match status" value="1"/>
</dbReference>
<dbReference type="InterPro" id="IPR036890">
    <property type="entry name" value="HATPase_C_sf"/>
</dbReference>
<dbReference type="InterPro" id="IPR036097">
    <property type="entry name" value="HisK_dim/P_sf"/>
</dbReference>
<sequence length="1381" mass="157315">MLQQANKKQDQKVSPRPADHYLVGIGASAGGLEAIHKLFDHFPGNSSFSFVIIQHLSPDHKSLMAELLSKHTSMQVREAEDNTFTRPNCVYVLPSGKQLSLQNGRLRLTEKPRNREPNFAVDTFFESLAVDRGPYAIGIVLSGTGTDGSKGVRAIKQAGGLVVVQDPESAKFDGMPRSAIDTGSVDFVLPPDQIPHEVIEYTRRTPLVKSIIQNGKQQSEPVEDEAVLKQILDLVCTKTQVDFTHYKKPTLNRRIHKRIQALKLNSLQEYLDYLHANPAEVKILCQEFFINVTSFFRDPEAFKLLEDKVIPSILETKTDGEPIKVWVTACSTGEEAYSMAILFQEAAHRLGRHLDVKLFATDIDQSALQKASKGAYPAGNLRKQVSEERLQRFFQQTGNKYIVSDEIRKMVIFAQHDLQKDPPFSKIDLISCRNMLIYLNPSLQHKVLSLFPYALNMGGYLLLGPSEHIGDMQEYFEEEDRKWKLFRKVKDRSSLQRSYGVTDYQNTSMQQSQASQFKTTQLNRYNEAFMDALAEDFRVTALYVDSNYQLLHGIGDINRFLKFPDKRLHFNLIKMVPEELAVVLSVSIRKALKTKHSVVGRQVAVKFGKTERLIHTSVRPVTLEKGQPPLILVLLQEMGEVSPQPKLSEVPHLSDSDYYQQLTALETELRETRESLQMTVQDLSTTNEELQSSNEELMSSNEELQSSNEEMQSLNEELHTVNSEHQLKIKELQELNEDLDNYFRSSNVGQLFVDHNLEVRKYTPSVEQIVNIIGGDIGRPVHHLSHNLKYARLFDDIRQVNNTSQEIEHEVETESGRYFLMRIIPYLKRDGNKDGVVVSFVDVTTLKTLTSVVQGVLDSSLNSIMAMQPDRDSKGQIKDLTWTLLNKKAEEMLGQSSANLMQGSVSATIPHLRESGLLQKFCQVVETGKPLHIEQLLTMNDQKAWYEIAAVKMGVGIAVTMANINDKKDSEEQTLEAYEELKKAEENLTILNNQLERLVQERTRELAESEERFRLVAMATNDVVWDWDLAANKIWWSDGLFKMLGYDEDEMAGGLEGWFSKLHPDDRKEVERSVNNAINNGKKQWNAEYRIQHKEGTYTHVSNRAYILYNEYQMPYRMIGSFIDLSDLKLAQEELQHTNNHLMRVIDDLDTFVYTASHDLKSPIANIEGLMLVLEEQIREAEPLPGEPTDPLFVMIKDSISRFKNVIRDLTDIAKVQRDVDGESEPLEIEAVYKTVYEGLREEAERKQAIIETDFTEAPNISFSRKNLHSILYNLMSNALKYSSPERRPHIRIKSGHKGKKLVLSIEDNGLGINRENQGKMFTLFKRFHSHVDGTGMGLYIVKRIMDNSGGHVHVKSEADKGTTFTLTFQQQEVGSTTILK</sequence>
<dbReference type="GO" id="GO:0032259">
    <property type="term" value="P:methylation"/>
    <property type="evidence" value="ECO:0007669"/>
    <property type="project" value="UniProtKB-KW"/>
</dbReference>